<organism evidence="1 2">
    <name type="scientific">Novosphingobium kalidii</name>
    <dbReference type="NCBI Taxonomy" id="3230299"/>
    <lineage>
        <taxon>Bacteria</taxon>
        <taxon>Pseudomonadati</taxon>
        <taxon>Pseudomonadota</taxon>
        <taxon>Alphaproteobacteria</taxon>
        <taxon>Sphingomonadales</taxon>
        <taxon>Sphingomonadaceae</taxon>
        <taxon>Novosphingobium</taxon>
    </lineage>
</organism>
<accession>A0ABV2D234</accession>
<dbReference type="SUPFAM" id="SSF51445">
    <property type="entry name" value="(Trans)glycosidases"/>
    <property type="match status" value="1"/>
</dbReference>
<reference evidence="1 2" key="1">
    <citation type="submission" date="2024-07" db="EMBL/GenBank/DDBJ databases">
        <title>Novosphingobium kalidii RD2P27.</title>
        <authorList>
            <person name="Sun J.-Q."/>
        </authorList>
    </citation>
    <scope>NUCLEOTIDE SEQUENCE [LARGE SCALE GENOMIC DNA]</scope>
    <source>
        <strain evidence="1 2">RD2P27</strain>
    </source>
</reference>
<evidence type="ECO:0000313" key="1">
    <source>
        <dbReference type="EMBL" id="MET1755905.1"/>
    </source>
</evidence>
<dbReference type="InterPro" id="IPR017853">
    <property type="entry name" value="GH"/>
</dbReference>
<dbReference type="Proteomes" id="UP001548713">
    <property type="component" value="Unassembled WGS sequence"/>
</dbReference>
<dbReference type="PANTHER" id="PTHR46145:SF4">
    <property type="entry name" value="HEPARANASE"/>
    <property type="match status" value="1"/>
</dbReference>
<evidence type="ECO:0008006" key="3">
    <source>
        <dbReference type="Google" id="ProtNLM"/>
    </source>
</evidence>
<sequence>MKSTSRVATLASVAALSLIGATKPDTKYEFGRLPAIAEVDERFQSYNVEMVEVTGGRFWAPYGGPGDEQYRQRPPEDLSDERLRALTKHLGPSYMRVSGTWANSTYLEAEGEHLAAPPKGYNQILTRDQWRGVVDFARAVDAKIGVSYAVGEGSRQPDGTWKTEQAQRLLDLTRQAGGELAFSEFINEPNAASLGNLPKDYSVADYTRDFAIFRDWAKTAAPAMKIVGPGGVGEGADLSAIPIASLERMLMTDKLMEASPNTVDAVSYHFYGEVSERCAKRRPTTAQRADALTPAWLDLTLRDWRYYSALRDKYEPGDPMWVTETAQAACGGSPWAAHFVDSFRYVNQLGLLAQKGVDVVFHNTLTASDYSLIEEETREPRPNYWAAVLWRRTMGTTVLASPESPSPQLRIYAHCLPNVNGGVGLAAINLGDNTQRIPFKGKAQVWRLEAPSLDSKSVTVNGTAPALASDGSLTGLNPISASGKVSIPAKSITFVALRDAGNPACRAGA</sequence>
<dbReference type="Gene3D" id="3.20.20.80">
    <property type="entry name" value="Glycosidases"/>
    <property type="match status" value="1"/>
</dbReference>
<protein>
    <recommendedName>
        <fullName evidence="3">Glycosyl hydrolase family 79</fullName>
    </recommendedName>
</protein>
<name>A0ABV2D234_9SPHN</name>
<gene>
    <name evidence="1" type="ORF">ABVV53_10595</name>
</gene>
<comment type="caution">
    <text evidence="1">The sequence shown here is derived from an EMBL/GenBank/DDBJ whole genome shotgun (WGS) entry which is preliminary data.</text>
</comment>
<dbReference type="EMBL" id="JBEWLY010000014">
    <property type="protein sequence ID" value="MET1755905.1"/>
    <property type="molecule type" value="Genomic_DNA"/>
</dbReference>
<dbReference type="RefSeq" id="WP_353984396.1">
    <property type="nucleotide sequence ID" value="NZ_JBEWLY010000014.1"/>
</dbReference>
<evidence type="ECO:0000313" key="2">
    <source>
        <dbReference type="Proteomes" id="UP001548713"/>
    </source>
</evidence>
<dbReference type="PANTHER" id="PTHR46145">
    <property type="entry name" value="HEPARANASE"/>
    <property type="match status" value="1"/>
</dbReference>
<keyword evidence="2" id="KW-1185">Reference proteome</keyword>
<proteinExistence type="predicted"/>